<dbReference type="OrthoDB" id="323463at2"/>
<name>A0A3D8IC00_9HELI</name>
<sequence>MLNWHDGYYTDLAVYDTYTQEISPLLIDFNLTLAGYSTDKNNKIGAKKKFSYLELGFGRGTSLNAHAATSEGFFVGTDFNPKHALIAQEYGYKSKANMRIYDDSFLEIEKRLDELAHTYQIYRDSDSNNFSINTNATKFSHDNKHCKQDSNLKNTTICEELKFDYIVLHGVFSWVNKSNQEVLLRIIYKFLKVGGIVYNSYNCHPGWSPKTPARHIFSLYNQYTYGTPAEKITNCLDFFDDMLECEPMFAKLNPQNKKLIAELKQMALTQKEYIAHEYLNADWEVFYFSDMAKMMGNVKCDFLCTGKILEHFDDFHITEQGVVFLNGIPNHIMREQVKDYFTNKQFRMDLYARGATTIPIHQAREKILNTEFMLLRPIHEFDYKVNTARGEVNLMRERYDMIFEILMSENFHPKSMREIIESSQLHFTHALSAIVVLIQEEMVFIAQDLSEKILEQSRKYNTYLFEQQANIASSIYVIAPRIGRMIVVSETEQLFIQAYIEKFGYWITMHGNEIVECDSKTKSQENNIAVKNGNGVDSHIKKTQELESYLAQYVSTIFQSQGRKHVKDGKVIEGKEENEQEVIRLAHNFVTNKLVLYRALGIC</sequence>
<dbReference type="SUPFAM" id="SSF53335">
    <property type="entry name" value="S-adenosyl-L-methionine-dependent methyltransferases"/>
    <property type="match status" value="1"/>
</dbReference>
<gene>
    <name evidence="2" type="ORF">CQA53_09080</name>
</gene>
<feature type="domain" description="Methyltransferase regulatory" evidence="1">
    <location>
        <begin position="271"/>
        <end position="353"/>
    </location>
</feature>
<organism evidence="2 3">
    <name type="scientific">Helicobacter didelphidarum</name>
    <dbReference type="NCBI Taxonomy" id="2040648"/>
    <lineage>
        <taxon>Bacteria</taxon>
        <taxon>Pseudomonadati</taxon>
        <taxon>Campylobacterota</taxon>
        <taxon>Epsilonproteobacteria</taxon>
        <taxon>Campylobacterales</taxon>
        <taxon>Helicobacteraceae</taxon>
        <taxon>Helicobacter</taxon>
    </lineage>
</organism>
<dbReference type="Proteomes" id="UP000256379">
    <property type="component" value="Unassembled WGS sequence"/>
</dbReference>
<keyword evidence="3" id="KW-1185">Reference proteome</keyword>
<dbReference type="AlphaFoldDB" id="A0A3D8IC00"/>
<dbReference type="EMBL" id="NXLQ01000029">
    <property type="protein sequence ID" value="RDU62689.1"/>
    <property type="molecule type" value="Genomic_DNA"/>
</dbReference>
<accession>A0A3D8IC00</accession>
<dbReference type="InterPro" id="IPR029063">
    <property type="entry name" value="SAM-dependent_MTases_sf"/>
</dbReference>
<evidence type="ECO:0000313" key="3">
    <source>
        <dbReference type="Proteomes" id="UP000256379"/>
    </source>
</evidence>
<reference evidence="2 3" key="1">
    <citation type="submission" date="2018-04" db="EMBL/GenBank/DDBJ databases">
        <title>Novel Campyloabacter and Helicobacter Species and Strains.</title>
        <authorList>
            <person name="Mannion A.J."/>
            <person name="Shen Z."/>
            <person name="Fox J.G."/>
        </authorList>
    </citation>
    <scope>NUCLEOTIDE SEQUENCE [LARGE SCALE GENOMIC DNA]</scope>
    <source>
        <strain evidence="2 3">MIT 17-337</strain>
    </source>
</reference>
<evidence type="ECO:0000313" key="2">
    <source>
        <dbReference type="EMBL" id="RDU62689.1"/>
    </source>
</evidence>
<protein>
    <recommendedName>
        <fullName evidence="1">Methyltransferase regulatory domain-containing protein</fullName>
    </recommendedName>
</protein>
<evidence type="ECO:0000259" key="1">
    <source>
        <dbReference type="Pfam" id="PF10119"/>
    </source>
</evidence>
<dbReference type="InterPro" id="IPR018773">
    <property type="entry name" value="MeTrfase_reg_dom_prd"/>
</dbReference>
<dbReference type="Gene3D" id="3.40.50.150">
    <property type="entry name" value="Vaccinia Virus protein VP39"/>
    <property type="match status" value="1"/>
</dbReference>
<proteinExistence type="predicted"/>
<comment type="caution">
    <text evidence="2">The sequence shown here is derived from an EMBL/GenBank/DDBJ whole genome shotgun (WGS) entry which is preliminary data.</text>
</comment>
<dbReference type="Pfam" id="PF10119">
    <property type="entry name" value="MethyTransf_Reg"/>
    <property type="match status" value="1"/>
</dbReference>
<dbReference type="RefSeq" id="WP_115543687.1">
    <property type="nucleotide sequence ID" value="NZ_NXLQ01000029.1"/>
</dbReference>